<dbReference type="CDD" id="cd17502">
    <property type="entry name" value="MFS_Azr1_MDR_like"/>
    <property type="match status" value="1"/>
</dbReference>
<evidence type="ECO:0000256" key="3">
    <source>
        <dbReference type="ARBA" id="ARBA00022692"/>
    </source>
</evidence>
<feature type="transmembrane region" description="Helical" evidence="7">
    <location>
        <begin position="170"/>
        <end position="195"/>
    </location>
</feature>
<dbReference type="FunFam" id="1.20.1720.10:FF:000012">
    <property type="entry name" value="MFS toxin efflux pump (AflT)"/>
    <property type="match status" value="1"/>
</dbReference>
<comment type="caution">
    <text evidence="9">The sequence shown here is derived from an EMBL/GenBank/DDBJ whole genome shotgun (WGS) entry which is preliminary data.</text>
</comment>
<proteinExistence type="inferred from homology"/>
<dbReference type="EMBL" id="MLKD01000026">
    <property type="protein sequence ID" value="OQE15926.1"/>
    <property type="molecule type" value="Genomic_DNA"/>
</dbReference>
<evidence type="ECO:0000256" key="7">
    <source>
        <dbReference type="SAM" id="Phobius"/>
    </source>
</evidence>
<feature type="domain" description="Major facilitator superfamily (MFS) profile" evidence="8">
    <location>
        <begin position="80"/>
        <end position="567"/>
    </location>
</feature>
<evidence type="ECO:0000256" key="5">
    <source>
        <dbReference type="ARBA" id="ARBA00023136"/>
    </source>
</evidence>
<feature type="transmembrane region" description="Helical" evidence="7">
    <location>
        <begin position="345"/>
        <end position="363"/>
    </location>
</feature>
<feature type="transmembrane region" description="Helical" evidence="7">
    <location>
        <begin position="77"/>
        <end position="103"/>
    </location>
</feature>
<feature type="transmembrane region" description="Helical" evidence="7">
    <location>
        <begin position="544"/>
        <end position="565"/>
    </location>
</feature>
<dbReference type="GO" id="GO:0022857">
    <property type="term" value="F:transmembrane transporter activity"/>
    <property type="evidence" value="ECO:0007669"/>
    <property type="project" value="InterPro"/>
</dbReference>
<dbReference type="Pfam" id="PF07690">
    <property type="entry name" value="MFS_1"/>
    <property type="match status" value="1"/>
</dbReference>
<dbReference type="PANTHER" id="PTHR23501:SF199">
    <property type="entry name" value="MFS EFFLUX TRANSPORTER INPD-RELATED"/>
    <property type="match status" value="1"/>
</dbReference>
<feature type="transmembrane region" description="Helical" evidence="7">
    <location>
        <begin position="409"/>
        <end position="427"/>
    </location>
</feature>
<name>A0A1V6SPK6_9EURO</name>
<feature type="transmembrane region" description="Helical" evidence="7">
    <location>
        <begin position="433"/>
        <end position="456"/>
    </location>
</feature>
<dbReference type="STRING" id="303698.A0A1V6SPK6"/>
<evidence type="ECO:0000256" key="1">
    <source>
        <dbReference type="ARBA" id="ARBA00004141"/>
    </source>
</evidence>
<evidence type="ECO:0000256" key="2">
    <source>
        <dbReference type="ARBA" id="ARBA00007520"/>
    </source>
</evidence>
<feature type="transmembrane region" description="Helical" evidence="7">
    <location>
        <begin position="468"/>
        <end position="489"/>
    </location>
</feature>
<keyword evidence="5 7" id="KW-0472">Membrane</keyword>
<evidence type="ECO:0000256" key="4">
    <source>
        <dbReference type="ARBA" id="ARBA00022989"/>
    </source>
</evidence>
<dbReference type="InterPro" id="IPR011701">
    <property type="entry name" value="MFS"/>
</dbReference>
<dbReference type="FunFam" id="1.20.1250.20:FF:000196">
    <property type="entry name" value="MFS toxin efflux pump (AflT)"/>
    <property type="match status" value="1"/>
</dbReference>
<accession>A0A1V6SPK6</accession>
<dbReference type="PROSITE" id="PS50850">
    <property type="entry name" value="MFS"/>
    <property type="match status" value="1"/>
</dbReference>
<dbReference type="SUPFAM" id="SSF103473">
    <property type="entry name" value="MFS general substrate transporter"/>
    <property type="match status" value="1"/>
</dbReference>
<keyword evidence="3 7" id="KW-0812">Transmembrane</keyword>
<dbReference type="PRINTS" id="PR01036">
    <property type="entry name" value="TCRTETB"/>
</dbReference>
<evidence type="ECO:0000259" key="8">
    <source>
        <dbReference type="PROSITE" id="PS50850"/>
    </source>
</evidence>
<keyword evidence="4 7" id="KW-1133">Transmembrane helix</keyword>
<feature type="transmembrane region" description="Helical" evidence="7">
    <location>
        <begin position="274"/>
        <end position="293"/>
    </location>
</feature>
<sequence length="637" mass="68276">MARVLDDHTTPMPLHTFLDPPDEEEDLELQRMDSHRHFEPLDYDTKPILAEESISPDSPNPNNPTAGASEDISLVKLVPLTIALCLAAFCLALDATILATAIPKITNEFNSLDDVGWYGSSFLFTNCTVQLLFGKLYTFYSDKWVFISALGIFEIGSLLCAVAPNSPALIIGRAIAGIGAAGLFSGAIIIIANTVPLRIRPIYIGILSSMHSIASVAGPILGGAFTDHLTWRWCFWINLPLGAVTAIGVFFLMPTRGGNVQPLPWKEQIKHFDLPGTFTMIPSIICLLLALQWGGSQYPWKNARIIALMILFGVLFILFVIIQIWQKDRATVPVRLMKNRSVFGASWYACCISAPMFVIAYYLPIWFQAIKGVSATQSGIDNLPSLIGIVVFAIIAGVLASVIGYYTPFVLASSALTAIAAGLMTTLETDSGIAAWFGYQVLLAAGVGIGIQNVMLVSQVAVDGDDMAIATSILTFVQTLGGTVFLAVAESVFQNRLVQNLISSLSKQAAALVLQGGATGFRDTTPPKLLPTVMSAYNDAIMEAFYVAVATGSISILGPIFMEWLSIKEDKSKNDSVEKGGQPRTRAEAVQAEVDLARRRTIRMSSIGAGGRLSSLGPSAAGPGHGLRTGPGEGGWV</sequence>
<gene>
    <name evidence="9" type="ORF">PENSTE_c026G09766</name>
</gene>
<feature type="transmembrane region" description="Helical" evidence="7">
    <location>
        <begin position="145"/>
        <end position="164"/>
    </location>
</feature>
<dbReference type="AlphaFoldDB" id="A0A1V6SPK6"/>
<dbReference type="InterPro" id="IPR020846">
    <property type="entry name" value="MFS_dom"/>
</dbReference>
<feature type="transmembrane region" description="Helical" evidence="7">
    <location>
        <begin position="202"/>
        <end position="221"/>
    </location>
</feature>
<feature type="transmembrane region" description="Helical" evidence="7">
    <location>
        <begin position="383"/>
        <end position="402"/>
    </location>
</feature>
<dbReference type="PANTHER" id="PTHR23501">
    <property type="entry name" value="MAJOR FACILITATOR SUPERFAMILY"/>
    <property type="match status" value="1"/>
</dbReference>
<feature type="region of interest" description="Disordered" evidence="6">
    <location>
        <begin position="613"/>
        <end position="637"/>
    </location>
</feature>
<evidence type="ECO:0000313" key="10">
    <source>
        <dbReference type="Proteomes" id="UP000191285"/>
    </source>
</evidence>
<dbReference type="OrthoDB" id="10021397at2759"/>
<reference evidence="10" key="1">
    <citation type="journal article" date="2017" name="Nat. Microbiol.">
        <title>Global analysis of biosynthetic gene clusters reveals vast potential of secondary metabolite production in Penicillium species.</title>
        <authorList>
            <person name="Nielsen J.C."/>
            <person name="Grijseels S."/>
            <person name="Prigent S."/>
            <person name="Ji B."/>
            <person name="Dainat J."/>
            <person name="Nielsen K.F."/>
            <person name="Frisvad J.C."/>
            <person name="Workman M."/>
            <person name="Nielsen J."/>
        </authorList>
    </citation>
    <scope>NUCLEOTIDE SEQUENCE [LARGE SCALE GENOMIC DNA]</scope>
    <source>
        <strain evidence="10">IBT 24891</strain>
    </source>
</reference>
<feature type="transmembrane region" description="Helical" evidence="7">
    <location>
        <begin position="233"/>
        <end position="253"/>
    </location>
</feature>
<evidence type="ECO:0000256" key="6">
    <source>
        <dbReference type="SAM" id="MobiDB-lite"/>
    </source>
</evidence>
<dbReference type="InterPro" id="IPR036259">
    <property type="entry name" value="MFS_trans_sf"/>
</dbReference>
<comment type="similarity">
    <text evidence="2">Belongs to the major facilitator superfamily. TCR/Tet family.</text>
</comment>
<feature type="transmembrane region" description="Helical" evidence="7">
    <location>
        <begin position="115"/>
        <end position="133"/>
    </location>
</feature>
<evidence type="ECO:0000313" key="9">
    <source>
        <dbReference type="EMBL" id="OQE15926.1"/>
    </source>
</evidence>
<feature type="region of interest" description="Disordered" evidence="6">
    <location>
        <begin position="1"/>
        <end position="22"/>
    </location>
</feature>
<feature type="compositionally biased region" description="Gly residues" evidence="6">
    <location>
        <begin position="623"/>
        <end position="637"/>
    </location>
</feature>
<feature type="transmembrane region" description="Helical" evidence="7">
    <location>
        <begin position="305"/>
        <end position="325"/>
    </location>
</feature>
<protein>
    <recommendedName>
        <fullName evidence="8">Major facilitator superfamily (MFS) profile domain-containing protein</fullName>
    </recommendedName>
</protein>
<dbReference type="Gene3D" id="1.20.1250.20">
    <property type="entry name" value="MFS general substrate transporter like domains"/>
    <property type="match status" value="2"/>
</dbReference>
<dbReference type="Proteomes" id="UP000191285">
    <property type="component" value="Unassembled WGS sequence"/>
</dbReference>
<keyword evidence="10" id="KW-1185">Reference proteome</keyword>
<dbReference type="GO" id="GO:0005886">
    <property type="term" value="C:plasma membrane"/>
    <property type="evidence" value="ECO:0007669"/>
    <property type="project" value="TreeGrafter"/>
</dbReference>
<comment type="subcellular location">
    <subcellularLocation>
        <location evidence="1">Membrane</location>
        <topology evidence="1">Multi-pass membrane protein</topology>
    </subcellularLocation>
</comment>
<organism evidence="9 10">
    <name type="scientific">Penicillium steckii</name>
    <dbReference type="NCBI Taxonomy" id="303698"/>
    <lineage>
        <taxon>Eukaryota</taxon>
        <taxon>Fungi</taxon>
        <taxon>Dikarya</taxon>
        <taxon>Ascomycota</taxon>
        <taxon>Pezizomycotina</taxon>
        <taxon>Eurotiomycetes</taxon>
        <taxon>Eurotiomycetidae</taxon>
        <taxon>Eurotiales</taxon>
        <taxon>Aspergillaceae</taxon>
        <taxon>Penicillium</taxon>
    </lineage>
</organism>